<sequence>MPSPDREPLVEDRASVSSRSQVNAACQTPADSGPSSFTTSFRAPSLHQNVPSPYGAPFSHPYYGTTNQYPYPPHHNPYYLEDIFTGIPKDGFISPVRRFFCLFVSFDLALTSLLWLMSVVITGGAILDGLRKEVLQFSIYTSLFDLVMSSSVRFTVLILLYAVLRMRHWLPVAMTTTGSCAFLLTKVFYFQWNSHSSKSFVLPWGEAWFLDFRVIPIEARAAEFFQGPGLLRPPFPEGAGSATVARTGAASTVLPFYSPQASPVPSVASSRETPPEAILMCKYFKKLGTVFRLTGFVDRFTLREILDELFYKFTEIPSWNSSILTARTLQIIDEFTDISYQLTGDQGGGLISSTLKHNHSVTCQKVLPYVTVSQSVRHSAMPPQPQCVRGENKIVCFHLEHFQEGTRLTWMLHTDLKGWIPKTVVDASLSAAMLGTLSCLRRRLIEIRGEDGVGLPAVP</sequence>
<dbReference type="GO" id="GO:0005765">
    <property type="term" value="C:lysosomal membrane"/>
    <property type="evidence" value="ECO:0007669"/>
    <property type="project" value="TreeGrafter"/>
</dbReference>
<protein>
    <submittedName>
        <fullName evidence="6">Uncharacterized protein</fullName>
    </submittedName>
</protein>
<dbReference type="GO" id="GO:0099044">
    <property type="term" value="P:vesicle tethering to endoplasmic reticulum"/>
    <property type="evidence" value="ECO:0007669"/>
    <property type="project" value="TreeGrafter"/>
</dbReference>
<dbReference type="GO" id="GO:0005789">
    <property type="term" value="C:endoplasmic reticulum membrane"/>
    <property type="evidence" value="ECO:0007669"/>
    <property type="project" value="TreeGrafter"/>
</dbReference>
<dbReference type="GO" id="GO:0140284">
    <property type="term" value="C:endoplasmic reticulum-endosome membrane contact site"/>
    <property type="evidence" value="ECO:0007669"/>
    <property type="project" value="TreeGrafter"/>
</dbReference>
<dbReference type="InterPro" id="IPR051869">
    <property type="entry name" value="STARD3"/>
</dbReference>
<feature type="transmembrane region" description="Helical" evidence="5">
    <location>
        <begin position="169"/>
        <end position="192"/>
    </location>
</feature>
<keyword evidence="5" id="KW-1133">Transmembrane helix</keyword>
<organism evidence="6">
    <name type="scientific">Cyprideis torosa</name>
    <dbReference type="NCBI Taxonomy" id="163714"/>
    <lineage>
        <taxon>Eukaryota</taxon>
        <taxon>Metazoa</taxon>
        <taxon>Ecdysozoa</taxon>
        <taxon>Arthropoda</taxon>
        <taxon>Crustacea</taxon>
        <taxon>Oligostraca</taxon>
        <taxon>Ostracoda</taxon>
        <taxon>Podocopa</taxon>
        <taxon>Podocopida</taxon>
        <taxon>Cytherocopina</taxon>
        <taxon>Cytheroidea</taxon>
        <taxon>Cytherideidae</taxon>
        <taxon>Cyprideis</taxon>
    </lineage>
</organism>
<dbReference type="PROSITE" id="PS51439">
    <property type="entry name" value="MENTAL"/>
    <property type="match status" value="1"/>
</dbReference>
<dbReference type="SMART" id="SM00234">
    <property type="entry name" value="START"/>
    <property type="match status" value="1"/>
</dbReference>
<dbReference type="GO" id="GO:0008289">
    <property type="term" value="F:lipid binding"/>
    <property type="evidence" value="ECO:0007669"/>
    <property type="project" value="InterPro"/>
</dbReference>
<feature type="compositionally biased region" description="Basic and acidic residues" evidence="4">
    <location>
        <begin position="1"/>
        <end position="14"/>
    </location>
</feature>
<dbReference type="Pfam" id="PF01852">
    <property type="entry name" value="START"/>
    <property type="match status" value="1"/>
</dbReference>
<reference evidence="6" key="1">
    <citation type="submission" date="2020-11" db="EMBL/GenBank/DDBJ databases">
        <authorList>
            <person name="Tran Van P."/>
        </authorList>
    </citation>
    <scope>NUCLEOTIDE SEQUENCE</scope>
</reference>
<dbReference type="InterPro" id="IPR019498">
    <property type="entry name" value="MENTAL"/>
</dbReference>
<dbReference type="OrthoDB" id="74575at2759"/>
<gene>
    <name evidence="6" type="ORF">CTOB1V02_LOCUS10384</name>
</gene>
<dbReference type="InterPro" id="IPR023393">
    <property type="entry name" value="START-like_dom_sf"/>
</dbReference>
<dbReference type="GO" id="GO:0031902">
    <property type="term" value="C:late endosome membrane"/>
    <property type="evidence" value="ECO:0007669"/>
    <property type="project" value="TreeGrafter"/>
</dbReference>
<dbReference type="Pfam" id="PF10457">
    <property type="entry name" value="MENTAL"/>
    <property type="match status" value="1"/>
</dbReference>
<keyword evidence="2 5" id="KW-0812">Transmembrane</keyword>
<feature type="compositionally biased region" description="Polar residues" evidence="4">
    <location>
        <begin position="15"/>
        <end position="38"/>
    </location>
</feature>
<feature type="transmembrane region" description="Helical" evidence="5">
    <location>
        <begin position="99"/>
        <end position="127"/>
    </location>
</feature>
<dbReference type="Gene3D" id="3.30.530.20">
    <property type="match status" value="1"/>
</dbReference>
<evidence type="ECO:0000313" key="6">
    <source>
        <dbReference type="EMBL" id="CAD7232549.1"/>
    </source>
</evidence>
<evidence type="ECO:0000256" key="2">
    <source>
        <dbReference type="ARBA" id="ARBA00022692"/>
    </source>
</evidence>
<dbReference type="AlphaFoldDB" id="A0A7R8WIT6"/>
<name>A0A7R8WIT6_9CRUS</name>
<proteinExistence type="predicted"/>
<dbReference type="EMBL" id="OB664786">
    <property type="protein sequence ID" value="CAD7232549.1"/>
    <property type="molecule type" value="Genomic_DNA"/>
</dbReference>
<comment type="subcellular location">
    <subcellularLocation>
        <location evidence="1">Membrane</location>
        <topology evidence="1">Multi-pass membrane protein</topology>
    </subcellularLocation>
</comment>
<dbReference type="PANTHER" id="PTHR46121">
    <property type="entry name" value="STEROIDOGENIC ACUTE REGULATORY PROTEIN-LIKE"/>
    <property type="match status" value="1"/>
</dbReference>
<dbReference type="InterPro" id="IPR002913">
    <property type="entry name" value="START_lipid-bd_dom"/>
</dbReference>
<dbReference type="PANTHER" id="PTHR46121:SF4">
    <property type="entry name" value="STEROIDOGENIC ACUTE REGULATORY PROTEIN-LIKE"/>
    <property type="match status" value="1"/>
</dbReference>
<accession>A0A7R8WIT6</accession>
<dbReference type="PROSITE" id="PS50848">
    <property type="entry name" value="START"/>
    <property type="match status" value="1"/>
</dbReference>
<evidence type="ECO:0000256" key="5">
    <source>
        <dbReference type="SAM" id="Phobius"/>
    </source>
</evidence>
<keyword evidence="3 5" id="KW-0472">Membrane</keyword>
<feature type="transmembrane region" description="Helical" evidence="5">
    <location>
        <begin position="139"/>
        <end position="162"/>
    </location>
</feature>
<evidence type="ECO:0000256" key="1">
    <source>
        <dbReference type="ARBA" id="ARBA00004141"/>
    </source>
</evidence>
<dbReference type="SUPFAM" id="SSF55961">
    <property type="entry name" value="Bet v1-like"/>
    <property type="match status" value="1"/>
</dbReference>
<evidence type="ECO:0000256" key="3">
    <source>
        <dbReference type="ARBA" id="ARBA00023136"/>
    </source>
</evidence>
<evidence type="ECO:0000256" key="4">
    <source>
        <dbReference type="SAM" id="MobiDB-lite"/>
    </source>
</evidence>
<feature type="region of interest" description="Disordered" evidence="4">
    <location>
        <begin position="1"/>
        <end position="38"/>
    </location>
</feature>